<accession>A0A4V1C642</accession>
<dbReference type="Proteomes" id="UP000294847">
    <property type="component" value="Chromosome 3"/>
</dbReference>
<keyword evidence="1" id="KW-0732">Signal</keyword>
<dbReference type="EMBL" id="CP034206">
    <property type="protein sequence ID" value="QBZ58575.1"/>
    <property type="molecule type" value="Genomic_DNA"/>
</dbReference>
<sequence length="259" mass="29132">MRCFFTFMWLLVTTSLAFPTGDKSYASRRGATGALRPLQENIKSCYTKTSAPPSSNKRSITPAITGRHFTKEEFAWLHERSLADVSSAGLNEATIALKDLFGKNDIPWVISGGWALILYGEPERTTPDIDIIVQTTMPNLKKLLETDGRFLIPVQNTAKEVPSISKYLPTTYNDAQLSIPVMRPGPLFVSKALSLAWPRRRKTSQDLKDITYLVNNYYNELTDAALEIPLQKRLQVVSYLDILQSSSVGQVRKLFNIRD</sequence>
<feature type="chain" id="PRO_5020682383" evidence="1">
    <location>
        <begin position="18"/>
        <end position="259"/>
    </location>
</feature>
<gene>
    <name evidence="2" type="ORF">PoMZ_03530</name>
</gene>
<name>A0A4V1C642_PYROR</name>
<proteinExistence type="predicted"/>
<organism evidence="2 3">
    <name type="scientific">Pyricularia oryzae</name>
    <name type="common">Rice blast fungus</name>
    <name type="synonym">Magnaporthe oryzae</name>
    <dbReference type="NCBI Taxonomy" id="318829"/>
    <lineage>
        <taxon>Eukaryota</taxon>
        <taxon>Fungi</taxon>
        <taxon>Dikarya</taxon>
        <taxon>Ascomycota</taxon>
        <taxon>Pezizomycotina</taxon>
        <taxon>Sordariomycetes</taxon>
        <taxon>Sordariomycetidae</taxon>
        <taxon>Magnaporthales</taxon>
        <taxon>Pyriculariaceae</taxon>
        <taxon>Pyricularia</taxon>
    </lineage>
</organism>
<dbReference type="Gene3D" id="3.30.460.40">
    <property type="match status" value="1"/>
</dbReference>
<dbReference type="Pfam" id="PF10706">
    <property type="entry name" value="Aminoglyc_resit"/>
    <property type="match status" value="1"/>
</dbReference>
<dbReference type="SUPFAM" id="SSF81301">
    <property type="entry name" value="Nucleotidyltransferase"/>
    <property type="match status" value="1"/>
</dbReference>
<feature type="signal peptide" evidence="1">
    <location>
        <begin position="1"/>
        <end position="17"/>
    </location>
</feature>
<dbReference type="InterPro" id="IPR019646">
    <property type="entry name" value="Aminoglyc_AdlTrfase"/>
</dbReference>
<evidence type="ECO:0000313" key="3">
    <source>
        <dbReference type="Proteomes" id="UP000294847"/>
    </source>
</evidence>
<dbReference type="InterPro" id="IPR043519">
    <property type="entry name" value="NT_sf"/>
</dbReference>
<protein>
    <submittedName>
        <fullName evidence="2">Uncharacterized protein</fullName>
    </submittedName>
</protein>
<dbReference type="AlphaFoldDB" id="A0A4V1C642"/>
<reference evidence="2 3" key="1">
    <citation type="journal article" date="2019" name="Mol. Biol. Evol.">
        <title>Blast fungal genomes show frequent chromosomal changes, gene gains and losses, and effector gene turnover.</title>
        <authorList>
            <person name="Gomez Luciano L.B."/>
            <person name="Jason Tsai I."/>
            <person name="Chuma I."/>
            <person name="Tosa Y."/>
            <person name="Chen Y.H."/>
            <person name="Li J.Y."/>
            <person name="Li M.Y."/>
            <person name="Jade Lu M.Y."/>
            <person name="Nakayashiki H."/>
            <person name="Li W.H."/>
        </authorList>
    </citation>
    <scope>NUCLEOTIDE SEQUENCE [LARGE SCALE GENOMIC DNA]</scope>
    <source>
        <strain evidence="2">MZ5-1-6</strain>
    </source>
</reference>
<evidence type="ECO:0000256" key="1">
    <source>
        <dbReference type="SAM" id="SignalP"/>
    </source>
</evidence>
<evidence type="ECO:0000313" key="2">
    <source>
        <dbReference type="EMBL" id="QBZ58575.1"/>
    </source>
</evidence>